<reference evidence="4" key="1">
    <citation type="submission" date="2022-12" db="EMBL/GenBank/DDBJ databases">
        <title>Draft genome assemblies for two species of Escallonia (Escalloniales).</title>
        <authorList>
            <person name="Chanderbali A."/>
            <person name="Dervinis C."/>
            <person name="Anghel I."/>
            <person name="Soltis D."/>
            <person name="Soltis P."/>
            <person name="Zapata F."/>
        </authorList>
    </citation>
    <scope>NUCLEOTIDE SEQUENCE</scope>
    <source>
        <strain evidence="4">UCBG92.1500</strain>
        <tissue evidence="4">Leaf</tissue>
    </source>
</reference>
<keyword evidence="5" id="KW-1185">Reference proteome</keyword>
<dbReference type="PANTHER" id="PTHR33077">
    <property type="entry name" value="PROTEIN TIFY 4A-RELATED-RELATED"/>
    <property type="match status" value="1"/>
</dbReference>
<dbReference type="GO" id="GO:0009611">
    <property type="term" value="P:response to wounding"/>
    <property type="evidence" value="ECO:0007669"/>
    <property type="project" value="UniProtKB-UniRule"/>
</dbReference>
<dbReference type="GO" id="GO:0005634">
    <property type="term" value="C:nucleus"/>
    <property type="evidence" value="ECO:0007669"/>
    <property type="project" value="UniProtKB-SubCell"/>
</dbReference>
<dbReference type="InterPro" id="IPR010399">
    <property type="entry name" value="Tify_dom"/>
</dbReference>
<evidence type="ECO:0000256" key="2">
    <source>
        <dbReference type="RuleBase" id="RU369065"/>
    </source>
</evidence>
<keyword evidence="2" id="KW-1184">Jasmonic acid signaling pathway</keyword>
<comment type="subcellular location">
    <subcellularLocation>
        <location evidence="2">Nucleus</location>
    </subcellularLocation>
</comment>
<dbReference type="Pfam" id="PF06200">
    <property type="entry name" value="tify"/>
    <property type="match status" value="1"/>
</dbReference>
<protein>
    <recommendedName>
        <fullName evidence="2">Protein TIFY</fullName>
    </recommendedName>
    <alternativeName>
        <fullName evidence="2">Jasmonate ZIM domain-containing protein</fullName>
    </alternativeName>
</protein>
<comment type="similarity">
    <text evidence="1 2">Belongs to the TIFY/JAZ family.</text>
</comment>
<dbReference type="GO" id="GO:0031347">
    <property type="term" value="P:regulation of defense response"/>
    <property type="evidence" value="ECO:0007669"/>
    <property type="project" value="UniProtKB-UniRule"/>
</dbReference>
<evidence type="ECO:0000313" key="5">
    <source>
        <dbReference type="Proteomes" id="UP001187471"/>
    </source>
</evidence>
<dbReference type="Pfam" id="PF09425">
    <property type="entry name" value="Jas_motif"/>
    <property type="match status" value="1"/>
</dbReference>
<gene>
    <name evidence="4" type="ORF">RJ640_011790</name>
</gene>
<sequence>MSRVAVELDFFPVQKVTSSDGAPPRKIFDRRRSFRDIQSVISKIDPEVLKNVFASGSIDRSLIGKSSVSVPSTPKAKGYQNALPPLPVYTPTFRPTSSSEGSNETTSPLTIFYNGTVSVFDVSPLAGENILKLANDGGFKAVQPADSKPGEIVETFNGDLPLFRRKSLQRFLQKRKERLTLLSSPYGGSTDSASFGQNTPAL</sequence>
<dbReference type="AlphaFoldDB" id="A0AA88R0D3"/>
<dbReference type="Proteomes" id="UP001187471">
    <property type="component" value="Unassembled WGS sequence"/>
</dbReference>
<dbReference type="InterPro" id="IPR018467">
    <property type="entry name" value="CCT_CS"/>
</dbReference>
<dbReference type="PANTHER" id="PTHR33077:SF5">
    <property type="entry name" value="PROTEIN TIFY 9"/>
    <property type="match status" value="1"/>
</dbReference>
<comment type="domain">
    <text evidence="2">The jas domain is required for interaction with COI1.</text>
</comment>
<dbReference type="EMBL" id="JAVXUO010002686">
    <property type="protein sequence ID" value="KAK2970601.1"/>
    <property type="molecule type" value="Genomic_DNA"/>
</dbReference>
<organism evidence="4 5">
    <name type="scientific">Escallonia rubra</name>
    <dbReference type="NCBI Taxonomy" id="112253"/>
    <lineage>
        <taxon>Eukaryota</taxon>
        <taxon>Viridiplantae</taxon>
        <taxon>Streptophyta</taxon>
        <taxon>Embryophyta</taxon>
        <taxon>Tracheophyta</taxon>
        <taxon>Spermatophyta</taxon>
        <taxon>Magnoliopsida</taxon>
        <taxon>eudicotyledons</taxon>
        <taxon>Gunneridae</taxon>
        <taxon>Pentapetalae</taxon>
        <taxon>asterids</taxon>
        <taxon>campanulids</taxon>
        <taxon>Escalloniales</taxon>
        <taxon>Escalloniaceae</taxon>
        <taxon>Escallonia</taxon>
    </lineage>
</organism>
<accession>A0AA88R0D3</accession>
<feature type="domain" description="Tify" evidence="3">
    <location>
        <begin position="102"/>
        <end position="136"/>
    </location>
</feature>
<dbReference type="PROSITE" id="PS51320">
    <property type="entry name" value="TIFY"/>
    <property type="match status" value="1"/>
</dbReference>
<evidence type="ECO:0000259" key="3">
    <source>
        <dbReference type="PROSITE" id="PS51320"/>
    </source>
</evidence>
<dbReference type="InterPro" id="IPR040390">
    <property type="entry name" value="TIFY/JAZ"/>
</dbReference>
<proteinExistence type="inferred from homology"/>
<comment type="caution">
    <text evidence="4">The sequence shown here is derived from an EMBL/GenBank/DDBJ whole genome shotgun (WGS) entry which is preliminary data.</text>
</comment>
<evidence type="ECO:0000313" key="4">
    <source>
        <dbReference type="EMBL" id="KAK2970601.1"/>
    </source>
</evidence>
<keyword evidence="2" id="KW-0539">Nucleus</keyword>
<evidence type="ECO:0000256" key="1">
    <source>
        <dbReference type="ARBA" id="ARBA00008614"/>
    </source>
</evidence>
<dbReference type="GO" id="GO:2000022">
    <property type="term" value="P:regulation of jasmonic acid mediated signaling pathway"/>
    <property type="evidence" value="ECO:0007669"/>
    <property type="project" value="UniProtKB-UniRule"/>
</dbReference>
<name>A0AA88R0D3_9ASTE</name>
<comment type="function">
    <text evidence="2">Repressor of jasmonate responses.</text>
</comment>
<dbReference type="SMART" id="SM00979">
    <property type="entry name" value="TIFY"/>
    <property type="match status" value="1"/>
</dbReference>